<evidence type="ECO:0000256" key="1">
    <source>
        <dbReference type="SAM" id="MobiDB-lite"/>
    </source>
</evidence>
<dbReference type="Proteomes" id="UP001163731">
    <property type="component" value="Unassembled WGS sequence"/>
</dbReference>
<keyword evidence="2" id="KW-0732">Signal</keyword>
<accession>A0ABT3I2T1</accession>
<feature type="region of interest" description="Disordered" evidence="1">
    <location>
        <begin position="27"/>
        <end position="59"/>
    </location>
</feature>
<dbReference type="RefSeq" id="WP_264751532.1">
    <property type="nucleotide sequence ID" value="NZ_JAPDHW010000018.1"/>
</dbReference>
<keyword evidence="4" id="KW-1185">Reference proteome</keyword>
<feature type="compositionally biased region" description="Basic and acidic residues" evidence="1">
    <location>
        <begin position="40"/>
        <end position="59"/>
    </location>
</feature>
<evidence type="ECO:0000313" key="4">
    <source>
        <dbReference type="Proteomes" id="UP001163731"/>
    </source>
</evidence>
<sequence>MKLNLSFLLIFIFTIFSAQKKSSDTAAISQNKKNQTNSEKVAKTDETTEHKKVSSEQQKDTATLAQNIDIVREINAVLNYKINRVWRRDLYCFACEVYDSGKIA</sequence>
<evidence type="ECO:0000313" key="3">
    <source>
        <dbReference type="EMBL" id="MCW3170380.1"/>
    </source>
</evidence>
<reference evidence="3" key="1">
    <citation type="submission" date="2022-10" db="EMBL/GenBank/DDBJ databases">
        <title>Chryseobacterium babae sp. nov. isolated from the gut of the beetle Oryctes rhinoceros, and Chryseobacterium kimseyorum sp. nov., isolated from a stick insect rearing cage.</title>
        <authorList>
            <person name="Shelomi M."/>
            <person name="Han C.-J."/>
            <person name="Chen W.-M."/>
            <person name="Chen H.-K."/>
            <person name="Liaw S.-J."/>
            <person name="Muhle E."/>
            <person name="Clermont D."/>
        </authorList>
    </citation>
    <scope>NUCLEOTIDE SEQUENCE</scope>
    <source>
        <strain evidence="3">09-1422</strain>
    </source>
</reference>
<feature type="chain" id="PRO_5047176058" evidence="2">
    <location>
        <begin position="21"/>
        <end position="104"/>
    </location>
</feature>
<organism evidence="3 4">
    <name type="scientific">Chryseobacterium kimseyorum</name>
    <dbReference type="NCBI Taxonomy" id="2984028"/>
    <lineage>
        <taxon>Bacteria</taxon>
        <taxon>Pseudomonadati</taxon>
        <taxon>Bacteroidota</taxon>
        <taxon>Flavobacteriia</taxon>
        <taxon>Flavobacteriales</taxon>
        <taxon>Weeksellaceae</taxon>
        <taxon>Chryseobacterium group</taxon>
        <taxon>Chryseobacterium</taxon>
    </lineage>
</organism>
<evidence type="ECO:0000256" key="2">
    <source>
        <dbReference type="SAM" id="SignalP"/>
    </source>
</evidence>
<feature type="signal peptide" evidence="2">
    <location>
        <begin position="1"/>
        <end position="20"/>
    </location>
</feature>
<name>A0ABT3I2T1_9FLAO</name>
<feature type="compositionally biased region" description="Polar residues" evidence="1">
    <location>
        <begin position="27"/>
        <end position="39"/>
    </location>
</feature>
<proteinExistence type="predicted"/>
<dbReference type="EMBL" id="JAPDHW010000018">
    <property type="protein sequence ID" value="MCW3170380.1"/>
    <property type="molecule type" value="Genomic_DNA"/>
</dbReference>
<comment type="caution">
    <text evidence="3">The sequence shown here is derived from an EMBL/GenBank/DDBJ whole genome shotgun (WGS) entry which is preliminary data.</text>
</comment>
<gene>
    <name evidence="3" type="ORF">OMO38_17775</name>
</gene>
<protein>
    <submittedName>
        <fullName evidence="3">Uncharacterized protein</fullName>
    </submittedName>
</protein>